<accession>K1LEZ1</accession>
<dbReference type="PROSITE" id="PS00061">
    <property type="entry name" value="ADH_SHORT"/>
    <property type="match status" value="1"/>
</dbReference>
<comment type="similarity">
    <text evidence="1">Belongs to the short-chain dehydrogenases/reductases (SDR) family.</text>
</comment>
<dbReference type="RefSeq" id="WP_009185461.1">
    <property type="nucleotide sequence ID" value="NZ_AMGM01000037.1"/>
</dbReference>
<name>K1LEZ1_CECL9</name>
<sequence length="258" mass="28948">MSISNKNIVITGAASGIGKALVQKLAKDNSILAVDISEEGLKFLQKVYPEIMVVHIDLLEEGAVEEVMEKAFAMWNTVDMYFANAGFGTYGHWHEVDEKKLEDIFRINVTVPFLTGKALKKRQSSPFRLIVTASAVSYWTVPGYSVYSASKAAMHQLAEGIRAEGDGDWLTLVYPASTATSFFVMAGKNIPQAYPVQSAERAAEYMLKGVAKNKKYIYPSTLFRFVLLVNRWIPLIKPLYTLFERRKFQAWSNLRASN</sequence>
<gene>
    <name evidence="4" type="primary">xecD</name>
    <name evidence="4" type="ORF">B879_02437</name>
</gene>
<dbReference type="SUPFAM" id="SSF51735">
    <property type="entry name" value="NAD(P)-binding Rossmann-fold domains"/>
    <property type="match status" value="1"/>
</dbReference>
<organism evidence="4 5">
    <name type="scientific">Cecembia lonarensis (strain CCUG 58316 / KCTC 22772 / LW9)</name>
    <dbReference type="NCBI Taxonomy" id="1225176"/>
    <lineage>
        <taxon>Bacteria</taxon>
        <taxon>Pseudomonadati</taxon>
        <taxon>Bacteroidota</taxon>
        <taxon>Cytophagia</taxon>
        <taxon>Cytophagales</taxon>
        <taxon>Cyclobacteriaceae</taxon>
        <taxon>Cecembia</taxon>
    </lineage>
</organism>
<dbReference type="AlphaFoldDB" id="K1LEZ1"/>
<dbReference type="EMBL" id="AMGM01000037">
    <property type="protein sequence ID" value="EKB48948.1"/>
    <property type="molecule type" value="Genomic_DNA"/>
</dbReference>
<dbReference type="CDD" id="cd05233">
    <property type="entry name" value="SDR_c"/>
    <property type="match status" value="1"/>
</dbReference>
<dbReference type="PANTHER" id="PTHR43391">
    <property type="entry name" value="RETINOL DEHYDROGENASE-RELATED"/>
    <property type="match status" value="1"/>
</dbReference>
<dbReference type="OrthoDB" id="9794387at2"/>
<dbReference type="PRINTS" id="PR00081">
    <property type="entry name" value="GDHRDH"/>
</dbReference>
<dbReference type="GO" id="GO:0050574">
    <property type="term" value="F:2-(R)-hydroxypropyl-CoM dehydrogenase activity"/>
    <property type="evidence" value="ECO:0007669"/>
    <property type="project" value="UniProtKB-EC"/>
</dbReference>
<protein>
    <submittedName>
        <fullName evidence="4">2-(R)-hydroxypropyl-CoM dehydrogenase</fullName>
        <ecNumber evidence="4">1.1.1.268</ecNumber>
    </submittedName>
</protein>
<reference evidence="4 5" key="1">
    <citation type="journal article" date="2012" name="J. Bacteriol.">
        <title>Draft Genome Sequence of Cecembia lonarensis Strain LW9T, Isolated from Lonar Lake, a Haloalkaline Lake in India.</title>
        <authorList>
            <person name="Shivaji S."/>
            <person name="Ara S."/>
            <person name="Singh A."/>
            <person name="Pinnaka A.K."/>
        </authorList>
    </citation>
    <scope>NUCLEOTIDE SEQUENCE [LARGE SCALE GENOMIC DNA]</scope>
    <source>
        <strain evidence="4 5">LW9</strain>
    </source>
</reference>
<keyword evidence="2" id="KW-0521">NADP</keyword>
<dbReference type="InterPro" id="IPR020904">
    <property type="entry name" value="Sc_DH/Rdtase_CS"/>
</dbReference>
<dbReference type="Pfam" id="PF00106">
    <property type="entry name" value="adh_short"/>
    <property type="match status" value="1"/>
</dbReference>
<dbReference type="Proteomes" id="UP000004478">
    <property type="component" value="Unassembled WGS sequence"/>
</dbReference>
<evidence type="ECO:0000256" key="1">
    <source>
        <dbReference type="ARBA" id="ARBA00006484"/>
    </source>
</evidence>
<proteinExistence type="inferred from homology"/>
<evidence type="ECO:0000256" key="3">
    <source>
        <dbReference type="ARBA" id="ARBA00023002"/>
    </source>
</evidence>
<comment type="caution">
    <text evidence="4">The sequence shown here is derived from an EMBL/GenBank/DDBJ whole genome shotgun (WGS) entry which is preliminary data.</text>
</comment>
<dbReference type="Gene3D" id="3.40.50.720">
    <property type="entry name" value="NAD(P)-binding Rossmann-like Domain"/>
    <property type="match status" value="1"/>
</dbReference>
<dbReference type="InterPro" id="IPR036291">
    <property type="entry name" value="NAD(P)-bd_dom_sf"/>
</dbReference>
<keyword evidence="3 4" id="KW-0560">Oxidoreductase</keyword>
<evidence type="ECO:0000256" key="2">
    <source>
        <dbReference type="ARBA" id="ARBA00022857"/>
    </source>
</evidence>
<keyword evidence="5" id="KW-1185">Reference proteome</keyword>
<dbReference type="EC" id="1.1.1.268" evidence="4"/>
<dbReference type="PANTHER" id="PTHR43391:SF14">
    <property type="entry name" value="DEHYDROGENASE_REDUCTASE SDR FAMILY PROTEIN 7-LIKE"/>
    <property type="match status" value="1"/>
</dbReference>
<evidence type="ECO:0000313" key="4">
    <source>
        <dbReference type="EMBL" id="EKB48948.1"/>
    </source>
</evidence>
<evidence type="ECO:0000313" key="5">
    <source>
        <dbReference type="Proteomes" id="UP000004478"/>
    </source>
</evidence>
<dbReference type="InterPro" id="IPR002347">
    <property type="entry name" value="SDR_fam"/>
</dbReference>